<feature type="domain" description="Glycosyltransferase subfamily 4-like N-terminal" evidence="2">
    <location>
        <begin position="20"/>
        <end position="184"/>
    </location>
</feature>
<evidence type="ECO:0000313" key="4">
    <source>
        <dbReference type="Proteomes" id="UP000077275"/>
    </source>
</evidence>
<dbReference type="EMBL" id="LWMW01000169">
    <property type="protein sequence ID" value="KZX14498.1"/>
    <property type="molecule type" value="Genomic_DNA"/>
</dbReference>
<gene>
    <name evidence="3" type="primary">pimB_2</name>
    <name evidence="3" type="ORF">MBCUT_20700</name>
</gene>
<keyword evidence="3" id="KW-0808">Transferase</keyword>
<feature type="domain" description="Glycosyl transferase family 1" evidence="1">
    <location>
        <begin position="192"/>
        <end position="351"/>
    </location>
</feature>
<protein>
    <submittedName>
        <fullName evidence="3">GDP-mannose-dependent alpha-(1-6)-phosphatidylinositol monomannoside mannosyltransferase</fullName>
        <ecNumber evidence="3">2.4.1.57</ecNumber>
    </submittedName>
</protein>
<evidence type="ECO:0000259" key="2">
    <source>
        <dbReference type="Pfam" id="PF13439"/>
    </source>
</evidence>
<accession>A0A166CGZ5</accession>
<organism evidence="3 4">
    <name type="scientific">Methanobrevibacter cuticularis</name>
    <dbReference type="NCBI Taxonomy" id="47311"/>
    <lineage>
        <taxon>Archaea</taxon>
        <taxon>Methanobacteriati</taxon>
        <taxon>Methanobacteriota</taxon>
        <taxon>Methanomada group</taxon>
        <taxon>Methanobacteria</taxon>
        <taxon>Methanobacteriales</taxon>
        <taxon>Methanobacteriaceae</taxon>
        <taxon>Methanobrevibacter</taxon>
    </lineage>
</organism>
<comment type="caution">
    <text evidence="3">The sequence shown here is derived from an EMBL/GenBank/DDBJ whole genome shotgun (WGS) entry which is preliminary data.</text>
</comment>
<dbReference type="Pfam" id="PF00534">
    <property type="entry name" value="Glycos_transf_1"/>
    <property type="match status" value="1"/>
</dbReference>
<dbReference type="PANTHER" id="PTHR45947:SF3">
    <property type="entry name" value="SULFOQUINOVOSYL TRANSFERASE SQD2"/>
    <property type="match status" value="1"/>
</dbReference>
<dbReference type="OrthoDB" id="132546at2157"/>
<dbReference type="SUPFAM" id="SSF53756">
    <property type="entry name" value="UDP-Glycosyltransferase/glycogen phosphorylase"/>
    <property type="match status" value="1"/>
</dbReference>
<evidence type="ECO:0000313" key="3">
    <source>
        <dbReference type="EMBL" id="KZX14498.1"/>
    </source>
</evidence>
<dbReference type="PANTHER" id="PTHR45947">
    <property type="entry name" value="SULFOQUINOVOSYL TRANSFERASE SQD2"/>
    <property type="match status" value="1"/>
</dbReference>
<dbReference type="PATRIC" id="fig|47311.3.peg.2268"/>
<dbReference type="InterPro" id="IPR028098">
    <property type="entry name" value="Glyco_trans_4-like_N"/>
</dbReference>
<dbReference type="AlphaFoldDB" id="A0A166CGZ5"/>
<dbReference type="InterPro" id="IPR050194">
    <property type="entry name" value="Glycosyltransferase_grp1"/>
</dbReference>
<keyword evidence="4" id="KW-1185">Reference proteome</keyword>
<dbReference type="RefSeq" id="WP_067260781.1">
    <property type="nucleotide sequence ID" value="NZ_LWMW01000169.1"/>
</dbReference>
<dbReference type="Proteomes" id="UP000077275">
    <property type="component" value="Unassembled WGS sequence"/>
</dbReference>
<proteinExistence type="predicted"/>
<dbReference type="GO" id="GO:0016757">
    <property type="term" value="F:glycosyltransferase activity"/>
    <property type="evidence" value="ECO:0007669"/>
    <property type="project" value="UniProtKB-KW"/>
</dbReference>
<name>A0A166CGZ5_9EURY</name>
<dbReference type="CDD" id="cd03801">
    <property type="entry name" value="GT4_PimA-like"/>
    <property type="match status" value="1"/>
</dbReference>
<dbReference type="EC" id="2.4.1.57" evidence="3"/>
<dbReference type="InterPro" id="IPR001296">
    <property type="entry name" value="Glyco_trans_1"/>
</dbReference>
<dbReference type="STRING" id="47311.MBCUT_20700"/>
<keyword evidence="3" id="KW-0328">Glycosyltransferase</keyword>
<evidence type="ECO:0000259" key="1">
    <source>
        <dbReference type="Pfam" id="PF00534"/>
    </source>
</evidence>
<sequence>MKIGFVTEYFPKSKEMDIKGGAEVAAFNEAFYLSTDNEITVLTSYEEGMERDSQIGNIKVLACGKKRSYTQKGSFKNRLSFMKSAYDVGKKLNLDIIVGYNFITYVSAWKISKKLNIPCVARYHDVWINSWIKNVGIFGIFGEIIERYLLSRNLALIVAVSNFTAKNLENYFPKEKIATVHNIVEFNNVTSEKYNDTTISCVSRLVEYKRIEDLILAMDILVKEYPDLKCKIIGTGPMEEKIRLMIHDRSLNDNIELCGFVEKHIDVLKVINSSSIFCLPSEVEGFGIVIVEALGCEVPFVASNIPPVMEASGEKGGLFFQVRDSNDLAKKIKLILDNKDLYEKLKNEGKEQYNKYHGKYIAKKLENLYKKTIDRYNINK</sequence>
<dbReference type="Gene3D" id="3.40.50.2000">
    <property type="entry name" value="Glycogen Phosphorylase B"/>
    <property type="match status" value="2"/>
</dbReference>
<dbReference type="Pfam" id="PF13439">
    <property type="entry name" value="Glyco_transf_4"/>
    <property type="match status" value="1"/>
</dbReference>
<reference evidence="3 4" key="1">
    <citation type="submission" date="2016-04" db="EMBL/GenBank/DDBJ databases">
        <title>Genome sequence of Methanobrevibacter cuticularis DSM 11139.</title>
        <authorList>
            <person name="Poehlein A."/>
            <person name="Seedorf H."/>
            <person name="Daniel R."/>
        </authorList>
    </citation>
    <scope>NUCLEOTIDE SEQUENCE [LARGE SCALE GENOMIC DNA]</scope>
    <source>
        <strain evidence="3 4">DSM 11139</strain>
    </source>
</reference>